<evidence type="ECO:0000313" key="3">
    <source>
        <dbReference type="Proteomes" id="UP000231409"/>
    </source>
</evidence>
<protein>
    <recommendedName>
        <fullName evidence="4">Bacterial virulence factor lipase N-terminal domain-containing protein</fullName>
    </recommendedName>
</protein>
<dbReference type="RefSeq" id="WP_099614539.1">
    <property type="nucleotide sequence ID" value="NZ_KZ319370.1"/>
</dbReference>
<feature type="region of interest" description="Disordered" evidence="1">
    <location>
        <begin position="965"/>
        <end position="993"/>
    </location>
</feature>
<organism evidence="2 3">
    <name type="scientific">Marinobacter profundi</name>
    <dbReference type="NCBI Taxonomy" id="2666256"/>
    <lineage>
        <taxon>Bacteria</taxon>
        <taxon>Pseudomonadati</taxon>
        <taxon>Pseudomonadota</taxon>
        <taxon>Gammaproteobacteria</taxon>
        <taxon>Pseudomonadales</taxon>
        <taxon>Marinobacteraceae</taxon>
        <taxon>Marinobacter</taxon>
    </lineage>
</organism>
<dbReference type="Proteomes" id="UP000231409">
    <property type="component" value="Unassembled WGS sequence"/>
</dbReference>
<comment type="caution">
    <text evidence="2">The sequence shown here is derived from an EMBL/GenBank/DDBJ whole genome shotgun (WGS) entry which is preliminary data.</text>
</comment>
<dbReference type="EMBL" id="NTFH01000007">
    <property type="protein sequence ID" value="PHQ15415.1"/>
    <property type="molecule type" value="Genomic_DNA"/>
</dbReference>
<sequence>MFSQHKKSILAVVIASTGLAGCLSEGGQTSDNASPVYQITNPQLATGTHPVFAPLETAFPIPSDALFFLDPSNDGTMLDGTDPANPVTTGLGLLDGNSVLAGIDIKISDSLAADQVLDGRSFVEIDGVVVPNPDQNVFLLKLEYPGGDSVYQAEGEVAGLVEANIYRRAVALRDAGDTAAADDLFRSLLEPGFRVELLDIDGGSNNLIRLLPTRPLDPKTKYAAVLTNDIVDARGEPLVGSPTFQSVSDPQRVLSNAALTPFRQAMLPARQLAADFFAFRGEFLGGQQPGFEDVTFATGITTTAVEDVLLANAAPVTFFTRQLGLERKQAAIGELLAGTFNLSGQPLGSGASAEHEAINGEIYRQLTDSAYRLYDASLAAALSEANAAGLAVSYGDLVTDADSDRRLAFTLQAATADAVTNVVDVSAEAATLASAAEPLLDTPKPRAVRVFSQKEGGEVNPALEQTAIDLGFTQITVNPQVFEGEITLPYYQSLPEAGDGTPIQAGSWQPADLSSDETLPVAASDRITYRYPFAAKQADTKVPVVIVTPDEDFGAPPANGYPVIIYQHAATTDRSAILPMATAAGLLCLQDGSAPVNSENCFVTVGIDQPLHGIFDTGLVGLTPITGQPGASADASERHFGFAASDTLAAVPADQVTEPGSGDLFLNFTNYANTRDNMRQGTLDLLNVNASIQAIEDAINQCNAAGSCANGINLNPDRVYFISHSLSGMGGVPFPVINNLAAQSNGNLTPVLASVLFNTGGQFTRIAENSPSIAPRLLPTLDAASGGLLAQGRTELNIYLNVFQGLLDSADPTAFAPLLQGTPTLMTSIVGVPDDPDRPTDGTMPNAADDLLYDLGPLALVIPETGFQINGERSPLAGTDPLAAAMGAASTPLADGGFPAITRFLEGAHGNPISAGQKASEPFSSGAVFNEMAAQMRELFINGTTAVFNPCVVKDADTTGVDCTAQTDAGETAPDGGGDGGGNDGDGTGGGIGDIIGIIPL</sequence>
<gene>
    <name evidence="2" type="ORF">CLH61_09875</name>
</gene>
<name>A0A2G1ULV0_9GAMM</name>
<proteinExistence type="predicted"/>
<evidence type="ECO:0008006" key="4">
    <source>
        <dbReference type="Google" id="ProtNLM"/>
    </source>
</evidence>
<evidence type="ECO:0000256" key="1">
    <source>
        <dbReference type="SAM" id="MobiDB-lite"/>
    </source>
</evidence>
<keyword evidence="3" id="KW-1185">Reference proteome</keyword>
<evidence type="ECO:0000313" key="2">
    <source>
        <dbReference type="EMBL" id="PHQ15415.1"/>
    </source>
</evidence>
<dbReference type="PROSITE" id="PS51257">
    <property type="entry name" value="PROKAR_LIPOPROTEIN"/>
    <property type="match status" value="1"/>
</dbReference>
<reference evidence="2 3" key="1">
    <citation type="submission" date="2017-09" db="EMBL/GenBank/DDBJ databases">
        <title>The draft genome sequences of Marinobacter sp. PWS21.</title>
        <authorList>
            <person name="Cao J."/>
        </authorList>
    </citation>
    <scope>NUCLEOTIDE SEQUENCE [LARGE SCALE GENOMIC DNA]</scope>
    <source>
        <strain evidence="2 3">PWS21</strain>
    </source>
</reference>
<accession>A0A2G1ULV0</accession>
<feature type="compositionally biased region" description="Gly residues" evidence="1">
    <location>
        <begin position="975"/>
        <end position="993"/>
    </location>
</feature>
<dbReference type="AlphaFoldDB" id="A0A2G1ULV0"/>